<sequence>MAKNPFVFPSTFSNSESSIPSSSSSSPSPSFNSSSSYPSSPSLNSPFQPSHQSLPFPPSQTSSSHFSLPSKDVVGPCAACKILRRQCTDKCYLASYFPSTTEPHNFTVVDSLFRLNDVHEFLQRNSNSSSYVPLLLLLRDTSKDGNQLQANPSNNGNIVPYRTNVNINGKPMLANSENSKAHSYSSSSKPLNMFGTNDTGTLTSPANQLGDNNNLDLQADMVGLNMLKGNVDRSDKVARKHNTKGFTLVEVNSVRASAGKVVCCDLSSDGKLLASGGHDNKVVLWDTERENLKSKTILEEHSSLITDVRFSPSMRQLVTSSFDKTVKVWDTNEIPITQYAHLEDILIMSCQ</sequence>
<dbReference type="OrthoDB" id="1704219at2759"/>
<gene>
    <name evidence="7" type="ORF">JCGZ_14754</name>
</gene>
<dbReference type="InterPro" id="IPR044716">
    <property type="entry name" value="LEUNIG-like"/>
</dbReference>
<feature type="compositionally biased region" description="Polar residues" evidence="5">
    <location>
        <begin position="48"/>
        <end position="67"/>
    </location>
</feature>
<dbReference type="GO" id="GO:0003714">
    <property type="term" value="F:transcription corepressor activity"/>
    <property type="evidence" value="ECO:0007669"/>
    <property type="project" value="InterPro"/>
</dbReference>
<dbReference type="PANTHER" id="PTHR44376:SF5">
    <property type="entry name" value="TRANSCRIPTIONAL COREPRESSOR LEUNIG ISOFORM X1"/>
    <property type="match status" value="1"/>
</dbReference>
<dbReference type="Proteomes" id="UP000027138">
    <property type="component" value="Unassembled WGS sequence"/>
</dbReference>
<feature type="repeat" description="WD" evidence="4">
    <location>
        <begin position="298"/>
        <end position="330"/>
    </location>
</feature>
<dbReference type="InterPro" id="IPR036322">
    <property type="entry name" value="WD40_repeat_dom_sf"/>
</dbReference>
<dbReference type="STRING" id="180498.A0A067K8U3"/>
<dbReference type="InterPro" id="IPR019775">
    <property type="entry name" value="WD40_repeat_CS"/>
</dbReference>
<accession>A0A067K8U3</accession>
<dbReference type="InterPro" id="IPR004883">
    <property type="entry name" value="LOB"/>
</dbReference>
<keyword evidence="3" id="KW-0677">Repeat</keyword>
<dbReference type="InterPro" id="IPR001680">
    <property type="entry name" value="WD40_rpt"/>
</dbReference>
<dbReference type="AlphaFoldDB" id="A0A067K8U3"/>
<organism evidence="7 8">
    <name type="scientific">Jatropha curcas</name>
    <name type="common">Barbados nut</name>
    <dbReference type="NCBI Taxonomy" id="180498"/>
    <lineage>
        <taxon>Eukaryota</taxon>
        <taxon>Viridiplantae</taxon>
        <taxon>Streptophyta</taxon>
        <taxon>Embryophyta</taxon>
        <taxon>Tracheophyta</taxon>
        <taxon>Spermatophyta</taxon>
        <taxon>Magnoliopsida</taxon>
        <taxon>eudicotyledons</taxon>
        <taxon>Gunneridae</taxon>
        <taxon>Pentapetalae</taxon>
        <taxon>rosids</taxon>
        <taxon>fabids</taxon>
        <taxon>Malpighiales</taxon>
        <taxon>Euphorbiaceae</taxon>
        <taxon>Crotonoideae</taxon>
        <taxon>Jatropheae</taxon>
        <taxon>Jatropha</taxon>
    </lineage>
</organism>
<protein>
    <recommendedName>
        <fullName evidence="6">LOB domain-containing protein</fullName>
    </recommendedName>
</protein>
<evidence type="ECO:0000256" key="2">
    <source>
        <dbReference type="ARBA" id="ARBA00022574"/>
    </source>
</evidence>
<dbReference type="Pfam" id="PF00400">
    <property type="entry name" value="WD40"/>
    <property type="match status" value="2"/>
</dbReference>
<dbReference type="PROSITE" id="PS00678">
    <property type="entry name" value="WD_REPEATS_1"/>
    <property type="match status" value="1"/>
</dbReference>
<evidence type="ECO:0000256" key="4">
    <source>
        <dbReference type="PROSITE-ProRule" id="PRU00221"/>
    </source>
</evidence>
<keyword evidence="8" id="KW-1185">Reference proteome</keyword>
<dbReference type="Pfam" id="PF03195">
    <property type="entry name" value="LOB"/>
    <property type="match status" value="1"/>
</dbReference>
<dbReference type="PROSITE" id="PS50082">
    <property type="entry name" value="WD_REPEATS_2"/>
    <property type="match status" value="2"/>
</dbReference>
<feature type="domain" description="LOB" evidence="6">
    <location>
        <begin position="75"/>
        <end position="181"/>
    </location>
</feature>
<name>A0A067K8U3_JATCU</name>
<dbReference type="EMBL" id="KK914580">
    <property type="protein sequence ID" value="KDP32542.1"/>
    <property type="molecule type" value="Genomic_DNA"/>
</dbReference>
<evidence type="ECO:0000313" key="8">
    <source>
        <dbReference type="Proteomes" id="UP000027138"/>
    </source>
</evidence>
<comment type="similarity">
    <text evidence="1">Belongs to the LOB domain-containing protein family.</text>
</comment>
<feature type="region of interest" description="Disordered" evidence="5">
    <location>
        <begin position="1"/>
        <end position="68"/>
    </location>
</feature>
<proteinExistence type="inferred from homology"/>
<evidence type="ECO:0000256" key="5">
    <source>
        <dbReference type="SAM" id="MobiDB-lite"/>
    </source>
</evidence>
<evidence type="ECO:0000259" key="6">
    <source>
        <dbReference type="PROSITE" id="PS50891"/>
    </source>
</evidence>
<dbReference type="SMART" id="SM00320">
    <property type="entry name" value="WD40"/>
    <property type="match status" value="2"/>
</dbReference>
<evidence type="ECO:0000313" key="7">
    <source>
        <dbReference type="EMBL" id="KDP32542.1"/>
    </source>
</evidence>
<dbReference type="PANTHER" id="PTHR44376">
    <property type="entry name" value="TRANSCRIPTIONAL REGULATOR OF FILAMENTOUS GROWTH FLO8"/>
    <property type="match status" value="1"/>
</dbReference>
<dbReference type="PROSITE" id="PS50891">
    <property type="entry name" value="LOB"/>
    <property type="match status" value="1"/>
</dbReference>
<dbReference type="SUPFAM" id="SSF50978">
    <property type="entry name" value="WD40 repeat-like"/>
    <property type="match status" value="1"/>
</dbReference>
<dbReference type="PROSITE" id="PS50294">
    <property type="entry name" value="WD_REPEATS_REGION"/>
    <property type="match status" value="2"/>
</dbReference>
<reference evidence="7 8" key="1">
    <citation type="journal article" date="2014" name="PLoS ONE">
        <title>Global Analysis of Gene Expression Profiles in Physic Nut (Jatropha curcas L.) Seedlings Exposed to Salt Stress.</title>
        <authorList>
            <person name="Zhang L."/>
            <person name="Zhang C."/>
            <person name="Wu P."/>
            <person name="Chen Y."/>
            <person name="Li M."/>
            <person name="Jiang H."/>
            <person name="Wu G."/>
        </authorList>
    </citation>
    <scope>NUCLEOTIDE SEQUENCE [LARGE SCALE GENOMIC DNA]</scope>
    <source>
        <strain evidence="8">cv. GZQX0401</strain>
        <tissue evidence="7">Young leaves</tissue>
    </source>
</reference>
<dbReference type="InterPro" id="IPR015943">
    <property type="entry name" value="WD40/YVTN_repeat-like_dom_sf"/>
</dbReference>
<feature type="compositionally biased region" description="Low complexity" evidence="5">
    <location>
        <begin position="8"/>
        <end position="47"/>
    </location>
</feature>
<dbReference type="Gene3D" id="2.130.10.10">
    <property type="entry name" value="YVTN repeat-like/Quinoprotein amine dehydrogenase"/>
    <property type="match status" value="1"/>
</dbReference>
<evidence type="ECO:0000256" key="1">
    <source>
        <dbReference type="ARBA" id="ARBA00005474"/>
    </source>
</evidence>
<keyword evidence="2 4" id="KW-0853">WD repeat</keyword>
<feature type="repeat" description="WD" evidence="4">
    <location>
        <begin position="254"/>
        <end position="295"/>
    </location>
</feature>
<evidence type="ECO:0000256" key="3">
    <source>
        <dbReference type="ARBA" id="ARBA00022737"/>
    </source>
</evidence>